<dbReference type="Proteomes" id="UP000603141">
    <property type="component" value="Unassembled WGS sequence"/>
</dbReference>
<comment type="caution">
    <text evidence="2">The sequence shown here is derived from an EMBL/GenBank/DDBJ whole genome shotgun (WGS) entry which is preliminary data.</text>
</comment>
<dbReference type="Pfam" id="PF13539">
    <property type="entry name" value="Peptidase_M15_4"/>
    <property type="match status" value="1"/>
</dbReference>
<reference evidence="2" key="1">
    <citation type="submission" date="2021-01" db="EMBL/GenBank/DDBJ databases">
        <title>Modified the classification status of verrucomicrobia.</title>
        <authorList>
            <person name="Feng X."/>
        </authorList>
    </citation>
    <scope>NUCLEOTIDE SEQUENCE</scope>
    <source>
        <strain evidence="2">KCTC 22041</strain>
    </source>
</reference>
<keyword evidence="3" id="KW-1185">Reference proteome</keyword>
<dbReference type="CDD" id="cd14845">
    <property type="entry name" value="L-Ala-D-Glu_peptidase_like"/>
    <property type="match status" value="1"/>
</dbReference>
<evidence type="ECO:0000313" key="3">
    <source>
        <dbReference type="Proteomes" id="UP000603141"/>
    </source>
</evidence>
<dbReference type="SUPFAM" id="SSF55166">
    <property type="entry name" value="Hedgehog/DD-peptidase"/>
    <property type="match status" value="1"/>
</dbReference>
<dbReference type="Gene3D" id="3.30.1380.10">
    <property type="match status" value="1"/>
</dbReference>
<gene>
    <name evidence="2" type="ORF">JIN85_16975</name>
</gene>
<dbReference type="GO" id="GO:0008233">
    <property type="term" value="F:peptidase activity"/>
    <property type="evidence" value="ECO:0007669"/>
    <property type="project" value="InterPro"/>
</dbReference>
<organism evidence="2 3">
    <name type="scientific">Luteolibacter pohnpeiensis</name>
    <dbReference type="NCBI Taxonomy" id="454153"/>
    <lineage>
        <taxon>Bacteria</taxon>
        <taxon>Pseudomonadati</taxon>
        <taxon>Verrucomicrobiota</taxon>
        <taxon>Verrucomicrobiia</taxon>
        <taxon>Verrucomicrobiales</taxon>
        <taxon>Verrucomicrobiaceae</taxon>
        <taxon>Luteolibacter</taxon>
    </lineage>
</organism>
<sequence length="209" mass="22728">MSDLIDLTRKIQRAVGEDDDGKFGPRTANAVWRALNKGLDIDPELSIKGVDGIDDRSLSVIQTLDPKAQSDFMRFLRLAKATAATLGCDYIFIGGNRTWEEQDALFAKGRTAPGEIVTKARGGYSMHNFGIAADAGVFIGGTYLDDGSTAQQELASKVHRAVSMNAAECGLEWGGNWKTIVDQPHYQIDMGGKTTAQLRKLYKEKGSVL</sequence>
<feature type="domain" description="Peptidase M15C" evidence="1">
    <location>
        <begin position="121"/>
        <end position="188"/>
    </location>
</feature>
<accession>A0A934SAV8</accession>
<dbReference type="RefSeq" id="WP_200273003.1">
    <property type="nucleotide sequence ID" value="NZ_JAENIJ010000035.1"/>
</dbReference>
<proteinExistence type="predicted"/>
<evidence type="ECO:0000313" key="2">
    <source>
        <dbReference type="EMBL" id="MBK1884116.1"/>
    </source>
</evidence>
<protein>
    <submittedName>
        <fullName evidence="2">M15 family metallopeptidase</fullName>
    </submittedName>
</protein>
<evidence type="ECO:0000259" key="1">
    <source>
        <dbReference type="Pfam" id="PF13539"/>
    </source>
</evidence>
<dbReference type="EMBL" id="JAENIJ010000035">
    <property type="protein sequence ID" value="MBK1884116.1"/>
    <property type="molecule type" value="Genomic_DNA"/>
</dbReference>
<dbReference type="InterPro" id="IPR039561">
    <property type="entry name" value="Peptidase_M15C"/>
</dbReference>
<dbReference type="AlphaFoldDB" id="A0A934SAV8"/>
<dbReference type="InterPro" id="IPR009045">
    <property type="entry name" value="Zn_M74/Hedgehog-like"/>
</dbReference>
<name>A0A934SAV8_9BACT</name>